<keyword evidence="5 6" id="KW-0472">Membrane</keyword>
<evidence type="ECO:0000256" key="4">
    <source>
        <dbReference type="ARBA" id="ARBA00022989"/>
    </source>
</evidence>
<evidence type="ECO:0000259" key="7">
    <source>
        <dbReference type="PROSITE" id="PS50222"/>
    </source>
</evidence>
<organism evidence="8 9">
    <name type="scientific">Durusdinium trenchii</name>
    <dbReference type="NCBI Taxonomy" id="1381693"/>
    <lineage>
        <taxon>Eukaryota</taxon>
        <taxon>Sar</taxon>
        <taxon>Alveolata</taxon>
        <taxon>Dinophyceae</taxon>
        <taxon>Suessiales</taxon>
        <taxon>Symbiodiniaceae</taxon>
        <taxon>Durusdinium</taxon>
    </lineage>
</organism>
<proteinExistence type="predicted"/>
<feature type="transmembrane region" description="Helical" evidence="6">
    <location>
        <begin position="9"/>
        <end position="28"/>
    </location>
</feature>
<keyword evidence="9" id="KW-1185">Reference proteome</keyword>
<evidence type="ECO:0000313" key="8">
    <source>
        <dbReference type="EMBL" id="CAK9046655.1"/>
    </source>
</evidence>
<reference evidence="8 9" key="1">
    <citation type="submission" date="2024-02" db="EMBL/GenBank/DDBJ databases">
        <authorList>
            <person name="Chen Y."/>
            <person name="Shah S."/>
            <person name="Dougan E. K."/>
            <person name="Thang M."/>
            <person name="Chan C."/>
        </authorList>
    </citation>
    <scope>NUCLEOTIDE SEQUENCE [LARGE SCALE GENOMIC DNA]</scope>
</reference>
<feature type="transmembrane region" description="Helical" evidence="6">
    <location>
        <begin position="82"/>
        <end position="108"/>
    </location>
</feature>
<dbReference type="InterPro" id="IPR002048">
    <property type="entry name" value="EF_hand_dom"/>
</dbReference>
<evidence type="ECO:0000256" key="1">
    <source>
        <dbReference type="ARBA" id="ARBA00004141"/>
    </source>
</evidence>
<accession>A0ABP0M8Y7</accession>
<evidence type="ECO:0000256" key="5">
    <source>
        <dbReference type="ARBA" id="ARBA00023136"/>
    </source>
</evidence>
<name>A0ABP0M8Y7_9DINO</name>
<dbReference type="InterPro" id="IPR018247">
    <property type="entry name" value="EF_Hand_1_Ca_BS"/>
</dbReference>
<dbReference type="Pfam" id="PF00520">
    <property type="entry name" value="Ion_trans"/>
    <property type="match status" value="1"/>
</dbReference>
<evidence type="ECO:0000256" key="2">
    <source>
        <dbReference type="ARBA" id="ARBA00022692"/>
    </source>
</evidence>
<dbReference type="PROSITE" id="PS00018">
    <property type="entry name" value="EF_HAND_1"/>
    <property type="match status" value="1"/>
</dbReference>
<keyword evidence="4 6" id="KW-1133">Transmembrane helix</keyword>
<protein>
    <recommendedName>
        <fullName evidence="7">EF-hand domain-containing protein</fullName>
    </recommendedName>
</protein>
<keyword evidence="3" id="KW-0106">Calcium</keyword>
<dbReference type="InterPro" id="IPR011992">
    <property type="entry name" value="EF-hand-dom_pair"/>
</dbReference>
<comment type="subcellular location">
    <subcellularLocation>
        <location evidence="1">Membrane</location>
        <topology evidence="1">Multi-pass membrane protein</topology>
    </subcellularLocation>
</comment>
<evidence type="ECO:0000256" key="3">
    <source>
        <dbReference type="ARBA" id="ARBA00022837"/>
    </source>
</evidence>
<evidence type="ECO:0000313" key="9">
    <source>
        <dbReference type="Proteomes" id="UP001642484"/>
    </source>
</evidence>
<gene>
    <name evidence="8" type="ORF">CCMP2556_LOCUS24232</name>
</gene>
<keyword evidence="2 6" id="KW-0812">Transmembrane</keyword>
<evidence type="ECO:0000256" key="6">
    <source>
        <dbReference type="SAM" id="Phobius"/>
    </source>
</evidence>
<dbReference type="EMBL" id="CAXAMN010015792">
    <property type="protein sequence ID" value="CAK9046655.1"/>
    <property type="molecule type" value="Genomic_DNA"/>
</dbReference>
<sequence length="220" mass="24636">MMSTCLKALFWSFCFCFMVMTVWSMLLVEVVHPLVKELDIAECSDCAWGTTSVMGANLLLFKTVIAGDSWGDMAVPVIEAHWYTSFVFVGSYLTIVFGVLNLVVAVVVDTFADAREHDMVNLAEEMERDLESDQSLGGSVASPMAIWLGGARLSSRKPSGARKNPEFQSRLRVMDIDEGDLRELFMMIDVDGNGTIEVEEFIRPLSRWVRDSKTAPRFIK</sequence>
<dbReference type="Gene3D" id="1.10.287.70">
    <property type="match status" value="1"/>
</dbReference>
<dbReference type="Gene3D" id="1.10.238.10">
    <property type="entry name" value="EF-hand"/>
    <property type="match status" value="1"/>
</dbReference>
<dbReference type="SMART" id="SM00054">
    <property type="entry name" value="EFh"/>
    <property type="match status" value="1"/>
</dbReference>
<dbReference type="Proteomes" id="UP001642484">
    <property type="component" value="Unassembled WGS sequence"/>
</dbReference>
<dbReference type="InterPro" id="IPR005821">
    <property type="entry name" value="Ion_trans_dom"/>
</dbReference>
<dbReference type="Pfam" id="PF00036">
    <property type="entry name" value="EF-hand_1"/>
    <property type="match status" value="1"/>
</dbReference>
<dbReference type="PROSITE" id="PS50222">
    <property type="entry name" value="EF_HAND_2"/>
    <property type="match status" value="1"/>
</dbReference>
<dbReference type="SUPFAM" id="SSF47473">
    <property type="entry name" value="EF-hand"/>
    <property type="match status" value="1"/>
</dbReference>
<comment type="caution">
    <text evidence="8">The sequence shown here is derived from an EMBL/GenBank/DDBJ whole genome shotgun (WGS) entry which is preliminary data.</text>
</comment>
<feature type="domain" description="EF-hand" evidence="7">
    <location>
        <begin position="176"/>
        <end position="211"/>
    </location>
</feature>